<comment type="similarity">
    <text evidence="1">Belongs to the FGGY kinase family.</text>
</comment>
<dbReference type="InterPro" id="IPR018484">
    <property type="entry name" value="FGGY_N"/>
</dbReference>
<dbReference type="GO" id="GO:0016301">
    <property type="term" value="F:kinase activity"/>
    <property type="evidence" value="ECO:0007669"/>
    <property type="project" value="UniProtKB-KW"/>
</dbReference>
<dbReference type="Proteomes" id="UP000198885">
    <property type="component" value="Unassembled WGS sequence"/>
</dbReference>
<gene>
    <name evidence="6" type="ORF">SAMN04490244_1115</name>
</gene>
<dbReference type="GO" id="GO:0005975">
    <property type="term" value="P:carbohydrate metabolic process"/>
    <property type="evidence" value="ECO:0007669"/>
    <property type="project" value="InterPro"/>
</dbReference>
<dbReference type="Gene3D" id="3.30.420.40">
    <property type="match status" value="2"/>
</dbReference>
<protein>
    <submittedName>
        <fullName evidence="6">L-xylulokinase</fullName>
    </submittedName>
</protein>
<evidence type="ECO:0000313" key="6">
    <source>
        <dbReference type="EMBL" id="SES33574.1"/>
    </source>
</evidence>
<dbReference type="InterPro" id="IPR018485">
    <property type="entry name" value="FGGY_C"/>
</dbReference>
<organism evidence="6 7">
    <name type="scientific">Tranquillimonas rosea</name>
    <dbReference type="NCBI Taxonomy" id="641238"/>
    <lineage>
        <taxon>Bacteria</taxon>
        <taxon>Pseudomonadati</taxon>
        <taxon>Pseudomonadota</taxon>
        <taxon>Alphaproteobacteria</taxon>
        <taxon>Rhodobacterales</taxon>
        <taxon>Roseobacteraceae</taxon>
        <taxon>Tranquillimonas</taxon>
    </lineage>
</organism>
<evidence type="ECO:0000313" key="7">
    <source>
        <dbReference type="Proteomes" id="UP000198885"/>
    </source>
</evidence>
<dbReference type="Pfam" id="PF02782">
    <property type="entry name" value="FGGY_C"/>
    <property type="match status" value="1"/>
</dbReference>
<evidence type="ECO:0000259" key="4">
    <source>
        <dbReference type="Pfam" id="PF00370"/>
    </source>
</evidence>
<reference evidence="6 7" key="1">
    <citation type="submission" date="2016-10" db="EMBL/GenBank/DDBJ databases">
        <authorList>
            <person name="de Groot N.N."/>
        </authorList>
    </citation>
    <scope>NUCLEOTIDE SEQUENCE [LARGE SCALE GENOMIC DNA]</scope>
    <source>
        <strain evidence="6 7">DSM 23042</strain>
    </source>
</reference>
<dbReference type="RefSeq" id="WP_092695564.1">
    <property type="nucleotide sequence ID" value="NZ_FOGU01000011.1"/>
</dbReference>
<accession>A0A1H9WIA5</accession>
<dbReference type="PIRSF" id="PIRSF000538">
    <property type="entry name" value="GlpK"/>
    <property type="match status" value="1"/>
</dbReference>
<dbReference type="AlphaFoldDB" id="A0A1H9WIA5"/>
<feature type="domain" description="Carbohydrate kinase FGGY C-terminal" evidence="5">
    <location>
        <begin position="289"/>
        <end position="446"/>
    </location>
</feature>
<dbReference type="EMBL" id="FOGU01000011">
    <property type="protein sequence ID" value="SES33574.1"/>
    <property type="molecule type" value="Genomic_DNA"/>
</dbReference>
<feature type="domain" description="Carbohydrate kinase FGGY N-terminal" evidence="4">
    <location>
        <begin position="4"/>
        <end position="251"/>
    </location>
</feature>
<keyword evidence="2" id="KW-0808">Transferase</keyword>
<dbReference type="CDD" id="cd07802">
    <property type="entry name" value="ASKHA_NBD_FGGY_EcLyxK-like"/>
    <property type="match status" value="1"/>
</dbReference>
<dbReference type="STRING" id="641238.SAMN04490244_1115"/>
<dbReference type="OrthoDB" id="9805576at2"/>
<dbReference type="InterPro" id="IPR000577">
    <property type="entry name" value="Carb_kinase_FGGY"/>
</dbReference>
<dbReference type="InterPro" id="IPR050406">
    <property type="entry name" value="FGGY_Carb_Kinase"/>
</dbReference>
<dbReference type="PANTHER" id="PTHR43095">
    <property type="entry name" value="SUGAR KINASE"/>
    <property type="match status" value="1"/>
</dbReference>
<evidence type="ECO:0000259" key="5">
    <source>
        <dbReference type="Pfam" id="PF02782"/>
    </source>
</evidence>
<dbReference type="SUPFAM" id="SSF53067">
    <property type="entry name" value="Actin-like ATPase domain"/>
    <property type="match status" value="2"/>
</dbReference>
<dbReference type="PANTHER" id="PTHR43095:SF3">
    <property type="entry name" value="L-XYLULOSE_3-KETO-L-GULONATE KINASE"/>
    <property type="match status" value="1"/>
</dbReference>
<name>A0A1H9WIA5_9RHOB</name>
<keyword evidence="7" id="KW-1185">Reference proteome</keyword>
<proteinExistence type="inferred from homology"/>
<dbReference type="Pfam" id="PF00370">
    <property type="entry name" value="FGGY_N"/>
    <property type="match status" value="1"/>
</dbReference>
<sequence>MQVLIGLDSGLTMTKAVVFDLDGGVVAEAARRVPQIKERPRHVERDMSGHWRASADAIRDALAQAGKAVPEGVKPLAISVAGHGDGVYLLDHDHAPLGLAATSLDSRAQPTIDRWSTEGLFDRAEALTGQRPFAASPAALLAHVRDTEPDRFARIGAVLSCKDWLRFCLTGEVGTDFTEASVSFTDVTTQGYSDAALALYGLEPLRDALPPIHLPGGVAGHVTEDTAAETGLPRGLPVAAGLHDVTACAVGSGVIAPGTLMVIAGTFSINETLTEEARIGPGWFARNGLFPGQWNTMSISPGSSATLDWAMQQIARDLLQTDDPFGALQAELDAIADDPSEIVCLPYHYGSPHPEDPGGAFLGLRGWHGRGHMMRAVAEGIVFNHRHHVDLLDPERRIDRVRLTGGTSRNPWFCQLFADALDRTIEVPATQEAGALGTAICAGLAAGVYADWTDAAAHTQTALRTYRPGADRDRVAAAFERYRRTARAVAQLPLIE</sequence>
<evidence type="ECO:0000256" key="1">
    <source>
        <dbReference type="ARBA" id="ARBA00009156"/>
    </source>
</evidence>
<keyword evidence="3 6" id="KW-0418">Kinase</keyword>
<evidence type="ECO:0000256" key="2">
    <source>
        <dbReference type="ARBA" id="ARBA00022679"/>
    </source>
</evidence>
<evidence type="ECO:0000256" key="3">
    <source>
        <dbReference type="ARBA" id="ARBA00022777"/>
    </source>
</evidence>
<dbReference type="InterPro" id="IPR043129">
    <property type="entry name" value="ATPase_NBD"/>
</dbReference>